<evidence type="ECO:0000313" key="1">
    <source>
        <dbReference type="EMBL" id="QPC46175.1"/>
    </source>
</evidence>
<evidence type="ECO:0000313" key="2">
    <source>
        <dbReference type="Proteomes" id="UP000593626"/>
    </source>
</evidence>
<dbReference type="Proteomes" id="UP000593626">
    <property type="component" value="Chromosome"/>
</dbReference>
<keyword evidence="2" id="KW-1185">Reference proteome</keyword>
<dbReference type="RefSeq" id="WP_239673701.1">
    <property type="nucleotide sequence ID" value="NZ_CP049742.1"/>
</dbReference>
<proteinExistence type="predicted"/>
<organism evidence="1 2">
    <name type="scientific">Mangrovibacillus cuniculi</name>
    <dbReference type="NCBI Taxonomy" id="2593652"/>
    <lineage>
        <taxon>Bacteria</taxon>
        <taxon>Bacillati</taxon>
        <taxon>Bacillota</taxon>
        <taxon>Bacilli</taxon>
        <taxon>Bacillales</taxon>
        <taxon>Bacillaceae</taxon>
        <taxon>Mangrovibacillus</taxon>
    </lineage>
</organism>
<dbReference type="KEGG" id="mcui:G8O30_03985"/>
<dbReference type="InterPro" id="IPR025056">
    <property type="entry name" value="DUF3993"/>
</dbReference>
<gene>
    <name evidence="1" type="ORF">G8O30_03985</name>
</gene>
<dbReference type="Pfam" id="PF13158">
    <property type="entry name" value="DUF3993"/>
    <property type="match status" value="1"/>
</dbReference>
<protein>
    <submittedName>
        <fullName evidence="1">DUF3993 domain-containing protein</fullName>
    </submittedName>
</protein>
<reference evidence="1 2" key="1">
    <citation type="submission" date="2019-07" db="EMBL/GenBank/DDBJ databases">
        <title>Genome sequence of 2 isolates from Red Sea Mangroves.</title>
        <authorList>
            <person name="Sefrji F."/>
            <person name="Michoud G."/>
            <person name="Merlino G."/>
            <person name="Daffonchio D."/>
        </authorList>
    </citation>
    <scope>NUCLEOTIDE SEQUENCE [LARGE SCALE GENOMIC DNA]</scope>
    <source>
        <strain evidence="1 2">R1DC41</strain>
    </source>
</reference>
<name>A0A7S8HF88_9BACI</name>
<accession>A0A7S8HF88</accession>
<dbReference type="AlphaFoldDB" id="A0A7S8HF88"/>
<dbReference type="EMBL" id="CP049742">
    <property type="protein sequence ID" value="QPC46175.1"/>
    <property type="molecule type" value="Genomic_DNA"/>
</dbReference>
<sequence>MHTIFAAVHLYTSLIGVSLEESKEVACNRSQLEQKVDDAFYAQVSLNQGKKTLEEVYNTLDIHFTREESDVFLHNNIVETVEGWFTKGTDFAPGYVPYFRFDSSTEVIETEDYCILYEPVTNDDLITQQFQGQHVGVWLTNDQYNKISKMSSTLTEEDIQDLLLEKINGTHKQSYRSTLKDYLLTISF</sequence>